<dbReference type="InterPro" id="IPR025202">
    <property type="entry name" value="PLD-like_dom"/>
</dbReference>
<proteinExistence type="predicted"/>
<reference evidence="2" key="2">
    <citation type="submission" date="2021-04" db="EMBL/GenBank/DDBJ databases">
        <authorList>
            <person name="Gilroy R."/>
        </authorList>
    </citation>
    <scope>NUCLEOTIDE SEQUENCE</scope>
    <source>
        <strain evidence="2">CHK165-2605</strain>
    </source>
</reference>
<dbReference type="Pfam" id="PF13091">
    <property type="entry name" value="PLDc_2"/>
    <property type="match status" value="1"/>
</dbReference>
<dbReference type="EMBL" id="DWWI01000113">
    <property type="protein sequence ID" value="HJC43106.1"/>
    <property type="molecule type" value="Genomic_DNA"/>
</dbReference>
<gene>
    <name evidence="2" type="ORF">H9756_05400</name>
</gene>
<evidence type="ECO:0000259" key="1">
    <source>
        <dbReference type="Pfam" id="PF13091"/>
    </source>
</evidence>
<dbReference type="CDD" id="cd09126">
    <property type="entry name" value="PLDc_C_DEXD_like"/>
    <property type="match status" value="1"/>
</dbReference>
<protein>
    <recommendedName>
        <fullName evidence="1">Phospholipase D-like domain-containing protein</fullName>
    </recommendedName>
</protein>
<organism evidence="2 3">
    <name type="scientific">Candidatus Mediterraneibacter gallistercoris</name>
    <dbReference type="NCBI Taxonomy" id="2838671"/>
    <lineage>
        <taxon>Bacteria</taxon>
        <taxon>Bacillati</taxon>
        <taxon>Bacillota</taxon>
        <taxon>Clostridia</taxon>
        <taxon>Lachnospirales</taxon>
        <taxon>Lachnospiraceae</taxon>
        <taxon>Mediterraneibacter</taxon>
    </lineage>
</organism>
<dbReference type="Proteomes" id="UP000823895">
    <property type="component" value="Unassembled WGS sequence"/>
</dbReference>
<feature type="non-terminal residue" evidence="2">
    <location>
        <position position="1"/>
    </location>
</feature>
<feature type="domain" description="Phospholipase D-like" evidence="1">
    <location>
        <begin position="14"/>
        <end position="113"/>
    </location>
</feature>
<comment type="caution">
    <text evidence="2">The sequence shown here is derived from an EMBL/GenBank/DDBJ whole genome shotgun (WGS) entry which is preliminary data.</text>
</comment>
<evidence type="ECO:0000313" key="2">
    <source>
        <dbReference type="EMBL" id="HJC43106.1"/>
    </source>
</evidence>
<evidence type="ECO:0000313" key="3">
    <source>
        <dbReference type="Proteomes" id="UP000823895"/>
    </source>
</evidence>
<reference evidence="2" key="1">
    <citation type="journal article" date="2021" name="PeerJ">
        <title>Extensive microbial diversity within the chicken gut microbiome revealed by metagenomics and culture.</title>
        <authorList>
            <person name="Gilroy R."/>
            <person name="Ravi A."/>
            <person name="Getino M."/>
            <person name="Pursley I."/>
            <person name="Horton D.L."/>
            <person name="Alikhan N.F."/>
            <person name="Baker D."/>
            <person name="Gharbi K."/>
            <person name="Hall N."/>
            <person name="Watson M."/>
            <person name="Adriaenssens E.M."/>
            <person name="Foster-Nyarko E."/>
            <person name="Jarju S."/>
            <person name="Secka A."/>
            <person name="Antonio M."/>
            <person name="Oren A."/>
            <person name="Chaudhuri R.R."/>
            <person name="La Ragione R."/>
            <person name="Hildebrand F."/>
            <person name="Pallen M.J."/>
        </authorList>
    </citation>
    <scope>NUCLEOTIDE SEQUENCE</scope>
    <source>
        <strain evidence="2">CHK165-2605</strain>
    </source>
</reference>
<dbReference type="SUPFAM" id="SSF56024">
    <property type="entry name" value="Phospholipase D/nuclease"/>
    <property type="match status" value="1"/>
</dbReference>
<accession>A0A9D2P4D1</accession>
<sequence>GTRYAGHNSMTGIMKGNRMLKGLGERHDSGIKITLLTLPADGYPKERIEKTKELLSELTELGVAVMEKPGIHEHFAVIDKEIVWYGSVNLLSNAKEEDNLMRVKSKEIAQELLEIGFTVSDR</sequence>
<name>A0A9D2P4D1_9FIRM</name>
<dbReference type="Gene3D" id="3.30.870.10">
    <property type="entry name" value="Endonuclease Chain A"/>
    <property type="match status" value="1"/>
</dbReference>
<dbReference type="AlphaFoldDB" id="A0A9D2P4D1"/>